<dbReference type="Proteomes" id="UP000092544">
    <property type="component" value="Unassembled WGS sequence"/>
</dbReference>
<dbReference type="InterPro" id="IPR041018">
    <property type="entry name" value="ADPRTs_Tse2"/>
</dbReference>
<evidence type="ECO:0000313" key="3">
    <source>
        <dbReference type="Proteomes" id="UP000092544"/>
    </source>
</evidence>
<dbReference type="RefSeq" id="WP_067016366.1">
    <property type="nucleotide sequence ID" value="NZ_FLOB01000004.1"/>
</dbReference>
<accession>A0A1A8TI04</accession>
<protein>
    <recommendedName>
        <fullName evidence="1">Tse2 ADP-ribosyltransferase toxin domain-containing protein</fullName>
    </recommendedName>
</protein>
<dbReference type="AlphaFoldDB" id="A0A1A8TI04"/>
<reference evidence="2 3" key="1">
    <citation type="submission" date="2016-06" db="EMBL/GenBank/DDBJ databases">
        <authorList>
            <person name="Kjaerup R.B."/>
            <person name="Dalgaard T.S."/>
            <person name="Juul-Madsen H.R."/>
        </authorList>
    </citation>
    <scope>NUCLEOTIDE SEQUENCE [LARGE SCALE GENOMIC DNA]</scope>
    <source>
        <strain evidence="2 3">CECT 8886</strain>
    </source>
</reference>
<evidence type="ECO:0000313" key="2">
    <source>
        <dbReference type="EMBL" id="SBS31759.1"/>
    </source>
</evidence>
<dbReference type="Pfam" id="PF18648">
    <property type="entry name" value="ADPRTs_Tse2"/>
    <property type="match status" value="1"/>
</dbReference>
<sequence>MNVEDLFMAPEDLFRLGNATGPRLDNIRRPKDVDTTEINGILVVIANGKGISLSTKDRIESTPMSGWVWKIPKGTSVPVGLKLLNDRPGHYSIAPTSNIPLDEFKGLLSKLALKCQKVFKKQIVL</sequence>
<organism evidence="2 3">
    <name type="scientific">Marinomonas spartinae</name>
    <dbReference type="NCBI Taxonomy" id="1792290"/>
    <lineage>
        <taxon>Bacteria</taxon>
        <taxon>Pseudomonadati</taxon>
        <taxon>Pseudomonadota</taxon>
        <taxon>Gammaproteobacteria</taxon>
        <taxon>Oceanospirillales</taxon>
        <taxon>Oceanospirillaceae</taxon>
        <taxon>Marinomonas</taxon>
    </lineage>
</organism>
<proteinExistence type="predicted"/>
<dbReference type="EMBL" id="FLOB01000004">
    <property type="protein sequence ID" value="SBS31759.1"/>
    <property type="molecule type" value="Genomic_DNA"/>
</dbReference>
<evidence type="ECO:0000259" key="1">
    <source>
        <dbReference type="Pfam" id="PF18648"/>
    </source>
</evidence>
<feature type="domain" description="Tse2 ADP-ribosyltransferase toxin" evidence="1">
    <location>
        <begin position="37"/>
        <end position="117"/>
    </location>
</feature>
<dbReference type="OrthoDB" id="6196254at2"/>
<gene>
    <name evidence="2" type="ORF">MSP8886_02228</name>
</gene>
<keyword evidence="3" id="KW-1185">Reference proteome</keyword>
<name>A0A1A8TI04_9GAMM</name>